<evidence type="ECO:0000256" key="2">
    <source>
        <dbReference type="ARBA" id="ARBA00005384"/>
    </source>
</evidence>
<evidence type="ECO:0000256" key="7">
    <source>
        <dbReference type="ARBA" id="ARBA00022898"/>
    </source>
</evidence>
<dbReference type="PANTHER" id="PTHR46577">
    <property type="entry name" value="HTH-TYPE TRANSCRIPTIONAL REGULATORY PROTEIN GABR"/>
    <property type="match status" value="1"/>
</dbReference>
<proteinExistence type="inferred from homology"/>
<reference evidence="12" key="1">
    <citation type="submission" date="2009-10" db="EMBL/GenBank/DDBJ databases">
        <title>Diversity of trophic interactions inside an arsenic-rich microbial ecosystem.</title>
        <authorList>
            <person name="Bertin P.N."/>
            <person name="Heinrich-Salmeron A."/>
            <person name="Pelletier E."/>
            <person name="Goulhen-Chollet F."/>
            <person name="Arsene-Ploetze F."/>
            <person name="Gallien S."/>
            <person name="Calteau A."/>
            <person name="Vallenet D."/>
            <person name="Casiot C."/>
            <person name="Chane-Woon-Ming B."/>
            <person name="Giloteaux L."/>
            <person name="Barakat M."/>
            <person name="Bonnefoy V."/>
            <person name="Bruneel O."/>
            <person name="Chandler M."/>
            <person name="Cleiss J."/>
            <person name="Duran R."/>
            <person name="Elbaz-Poulichet F."/>
            <person name="Fonknechten N."/>
            <person name="Lauga B."/>
            <person name="Mornico D."/>
            <person name="Ortet P."/>
            <person name="Schaeffer C."/>
            <person name="Siguier P."/>
            <person name="Alexander Thil Smith A."/>
            <person name="Van Dorsselaer A."/>
            <person name="Weissenbach J."/>
            <person name="Medigue C."/>
            <person name="Le Paslier D."/>
        </authorList>
    </citation>
    <scope>NUCLEOTIDE SEQUENCE</scope>
</reference>
<sequence length="489" mass="54032">MSKIGAPNLPLQLDRDSIVPLYRQLYEGLREAILSGSLPESTRLPPERAMAERLEINRSTVVRAYRELVADGLLDQRVGSGSRVASRKRASAAGERGASVPWWVTLPPWRVGEFPMVLGELAAKQEPGRISFVQGVAPDEPSPLVELAGSFARVASDPRFILSYGDSEGYEPLREAISARMRARGARSVIAKNVIVLTGSTQGIAIVAQSLAEAGDEIIVESPSYPGALQIFQICGLRAIPIPVDDEGMRVDHVEAILRTRRPRFIYTMPSMHNPTNVTMNADRRERLATIARRAGVPIIEDDPYGPLASHRETPLLALAPEHVVYLSTFSKTVAPSLRVGWMVAPRTIVDRLLMRKQAYDMATSLYVQAAIVDYLERGYDAHIEQLREELHIRRKIADEAIAKYWPAGVRAIGPSGGFYLWVATPREMRARPLLDAAERLGASFLFGEAFFANSGGDHNFRLALTAVRRDEIPEGIRRIGEAMRSLRG</sequence>
<comment type="similarity">
    <text evidence="2">In the C-terminal section; belongs to the class-I pyridoxal-phosphate-dependent aminotransferase family.</text>
</comment>
<evidence type="ECO:0000256" key="6">
    <source>
        <dbReference type="ARBA" id="ARBA00022679"/>
    </source>
</evidence>
<dbReference type="Pfam" id="PF00155">
    <property type="entry name" value="Aminotran_1_2"/>
    <property type="match status" value="1"/>
</dbReference>
<dbReference type="GO" id="GO:0030170">
    <property type="term" value="F:pyridoxal phosphate binding"/>
    <property type="evidence" value="ECO:0007669"/>
    <property type="project" value="InterPro"/>
</dbReference>
<name>E6PGL5_9ZZZZ</name>
<dbReference type="CDD" id="cd07377">
    <property type="entry name" value="WHTH_GntR"/>
    <property type="match status" value="1"/>
</dbReference>
<organism evidence="12">
    <name type="scientific">mine drainage metagenome</name>
    <dbReference type="NCBI Taxonomy" id="410659"/>
    <lineage>
        <taxon>unclassified sequences</taxon>
        <taxon>metagenomes</taxon>
        <taxon>ecological metagenomes</taxon>
    </lineage>
</organism>
<keyword evidence="6 12" id="KW-0808">Transferase</keyword>
<dbReference type="InterPro" id="IPR015424">
    <property type="entry name" value="PyrdxlP-dep_Trfase"/>
</dbReference>
<dbReference type="SUPFAM" id="SSF53383">
    <property type="entry name" value="PLP-dependent transferases"/>
    <property type="match status" value="1"/>
</dbReference>
<dbReference type="EMBL" id="CABL01000013">
    <property type="protein sequence ID" value="CBH75603.1"/>
    <property type="molecule type" value="Genomic_DNA"/>
</dbReference>
<dbReference type="Gene3D" id="3.90.1150.10">
    <property type="entry name" value="Aspartate Aminotransferase, domain 1"/>
    <property type="match status" value="1"/>
</dbReference>
<dbReference type="Gene3D" id="1.10.10.10">
    <property type="entry name" value="Winged helix-like DNA-binding domain superfamily/Winged helix DNA-binding domain"/>
    <property type="match status" value="1"/>
</dbReference>
<feature type="domain" description="HTH gntR-type" evidence="11">
    <location>
        <begin position="19"/>
        <end position="87"/>
    </location>
</feature>
<comment type="cofactor">
    <cofactor evidence="1">
        <name>pyridoxal 5'-phosphate</name>
        <dbReference type="ChEBI" id="CHEBI:597326"/>
    </cofactor>
</comment>
<comment type="subunit">
    <text evidence="4">Homodimer.</text>
</comment>
<dbReference type="InterPro" id="IPR051446">
    <property type="entry name" value="HTH_trans_reg/aminotransferase"/>
</dbReference>
<dbReference type="SUPFAM" id="SSF46785">
    <property type="entry name" value="Winged helix' DNA-binding domain"/>
    <property type="match status" value="1"/>
</dbReference>
<dbReference type="CDD" id="cd00609">
    <property type="entry name" value="AAT_like"/>
    <property type="match status" value="1"/>
</dbReference>
<dbReference type="InterPro" id="IPR015422">
    <property type="entry name" value="PyrdxlP-dep_Trfase_small"/>
</dbReference>
<dbReference type="InterPro" id="IPR036390">
    <property type="entry name" value="WH_DNA-bd_sf"/>
</dbReference>
<keyword evidence="10" id="KW-0804">Transcription</keyword>
<dbReference type="InterPro" id="IPR000524">
    <property type="entry name" value="Tscrpt_reg_HTH_GntR"/>
</dbReference>
<dbReference type="GO" id="GO:0003677">
    <property type="term" value="F:DNA binding"/>
    <property type="evidence" value="ECO:0007669"/>
    <property type="project" value="UniProtKB-KW"/>
</dbReference>
<evidence type="ECO:0000256" key="3">
    <source>
        <dbReference type="ARBA" id="ARBA00007441"/>
    </source>
</evidence>
<evidence type="ECO:0000256" key="5">
    <source>
        <dbReference type="ARBA" id="ARBA00022576"/>
    </source>
</evidence>
<dbReference type="PANTHER" id="PTHR46577:SF1">
    <property type="entry name" value="HTH-TYPE TRANSCRIPTIONAL REGULATORY PROTEIN GABR"/>
    <property type="match status" value="1"/>
</dbReference>
<evidence type="ECO:0000256" key="9">
    <source>
        <dbReference type="ARBA" id="ARBA00023125"/>
    </source>
</evidence>
<keyword evidence="5 12" id="KW-0032">Aminotransferase</keyword>
<comment type="similarity">
    <text evidence="3">Belongs to the class-I pyridoxal-phosphate-dependent aminotransferase family.</text>
</comment>
<evidence type="ECO:0000256" key="4">
    <source>
        <dbReference type="ARBA" id="ARBA00011738"/>
    </source>
</evidence>
<dbReference type="AlphaFoldDB" id="E6PGL5"/>
<dbReference type="PROSITE" id="PS50949">
    <property type="entry name" value="HTH_GNTR"/>
    <property type="match status" value="1"/>
</dbReference>
<dbReference type="GO" id="GO:0003700">
    <property type="term" value="F:DNA-binding transcription factor activity"/>
    <property type="evidence" value="ECO:0007669"/>
    <property type="project" value="InterPro"/>
</dbReference>
<keyword evidence="7" id="KW-0663">Pyridoxal phosphate</keyword>
<evidence type="ECO:0000313" key="12">
    <source>
        <dbReference type="EMBL" id="CBH75603.1"/>
    </source>
</evidence>
<dbReference type="PRINTS" id="PR00035">
    <property type="entry name" value="HTHGNTR"/>
</dbReference>
<dbReference type="InterPro" id="IPR015421">
    <property type="entry name" value="PyrdxlP-dep_Trfase_major"/>
</dbReference>
<accession>E6PGL5</accession>
<dbReference type="FunFam" id="3.40.640.10:FF:000053">
    <property type="entry name" value="Aminotransferase, class I"/>
    <property type="match status" value="1"/>
</dbReference>
<dbReference type="InterPro" id="IPR004839">
    <property type="entry name" value="Aminotransferase_I/II_large"/>
</dbReference>
<gene>
    <name evidence="12" type="ORF">CARN1_1281</name>
</gene>
<keyword evidence="8" id="KW-0805">Transcription regulation</keyword>
<comment type="caution">
    <text evidence="12">The sequence shown here is derived from an EMBL/GenBank/DDBJ whole genome shotgun (WGS) entry which is preliminary data.</text>
</comment>
<evidence type="ECO:0000256" key="10">
    <source>
        <dbReference type="ARBA" id="ARBA00023163"/>
    </source>
</evidence>
<keyword evidence="9" id="KW-0238">DNA-binding</keyword>
<evidence type="ECO:0000256" key="8">
    <source>
        <dbReference type="ARBA" id="ARBA00023015"/>
    </source>
</evidence>
<protein>
    <submittedName>
        <fullName evidence="12">Putative Class I aminotransferase protein</fullName>
    </submittedName>
</protein>
<dbReference type="InterPro" id="IPR036388">
    <property type="entry name" value="WH-like_DNA-bd_sf"/>
</dbReference>
<dbReference type="Pfam" id="PF00392">
    <property type="entry name" value="GntR"/>
    <property type="match status" value="1"/>
</dbReference>
<dbReference type="Gene3D" id="3.40.640.10">
    <property type="entry name" value="Type I PLP-dependent aspartate aminotransferase-like (Major domain)"/>
    <property type="match status" value="1"/>
</dbReference>
<dbReference type="SMART" id="SM00345">
    <property type="entry name" value="HTH_GNTR"/>
    <property type="match status" value="1"/>
</dbReference>
<evidence type="ECO:0000259" key="11">
    <source>
        <dbReference type="PROSITE" id="PS50949"/>
    </source>
</evidence>
<dbReference type="GO" id="GO:0008483">
    <property type="term" value="F:transaminase activity"/>
    <property type="evidence" value="ECO:0007669"/>
    <property type="project" value="UniProtKB-KW"/>
</dbReference>
<evidence type="ECO:0000256" key="1">
    <source>
        <dbReference type="ARBA" id="ARBA00001933"/>
    </source>
</evidence>